<dbReference type="Gene3D" id="3.30.300.70">
    <property type="entry name" value="RimP-like superfamily, N-terminal"/>
    <property type="match status" value="1"/>
</dbReference>
<gene>
    <name evidence="4" type="ORF">ENV67_03285</name>
</gene>
<comment type="caution">
    <text evidence="4">The sequence shown here is derived from an EMBL/GenBank/DDBJ whole genome shotgun (WGS) entry which is preliminary data.</text>
</comment>
<dbReference type="PANTHER" id="PTHR33867">
    <property type="entry name" value="RIBOSOME MATURATION FACTOR RIMP"/>
    <property type="match status" value="1"/>
</dbReference>
<evidence type="ECO:0000259" key="3">
    <source>
        <dbReference type="Pfam" id="PF02576"/>
    </source>
</evidence>
<protein>
    <recommendedName>
        <fullName evidence="3">Ribosome maturation factor RimP N-terminal domain-containing protein</fullName>
    </recommendedName>
</protein>
<evidence type="ECO:0000313" key="4">
    <source>
        <dbReference type="EMBL" id="HGW91548.1"/>
    </source>
</evidence>
<proteinExistence type="predicted"/>
<dbReference type="SUPFAM" id="SSF75420">
    <property type="entry name" value="YhbC-like, N-terminal domain"/>
    <property type="match status" value="1"/>
</dbReference>
<evidence type="ECO:0000256" key="1">
    <source>
        <dbReference type="ARBA" id="ARBA00022490"/>
    </source>
</evidence>
<dbReference type="InterPro" id="IPR028989">
    <property type="entry name" value="RimP_N"/>
</dbReference>
<sequence length="97" mass="11298">MEKLEELKGKIEKIVIDTLNVFEEEGYELVDIEMNYPVKVLRVFVDKPGGITIDDCVKISKELSTRLDVEDLIETRYTLEVSSPGEKRRKYDKKRSC</sequence>
<dbReference type="InterPro" id="IPR003728">
    <property type="entry name" value="Ribosome_maturation_RimP"/>
</dbReference>
<accession>A0A7C4YRG5</accession>
<dbReference type="PANTHER" id="PTHR33867:SF1">
    <property type="entry name" value="RIBOSOME MATURATION FACTOR RIMP"/>
    <property type="match status" value="1"/>
</dbReference>
<dbReference type="EMBL" id="DTHG01000037">
    <property type="protein sequence ID" value="HGW91548.1"/>
    <property type="molecule type" value="Genomic_DNA"/>
</dbReference>
<reference evidence="4" key="1">
    <citation type="journal article" date="2020" name="mSystems">
        <title>Genome- and Community-Level Interaction Insights into Carbon Utilization and Element Cycling Functions of Hydrothermarchaeota in Hydrothermal Sediment.</title>
        <authorList>
            <person name="Zhou Z."/>
            <person name="Liu Y."/>
            <person name="Xu W."/>
            <person name="Pan J."/>
            <person name="Luo Z.H."/>
            <person name="Li M."/>
        </authorList>
    </citation>
    <scope>NUCLEOTIDE SEQUENCE [LARGE SCALE GENOMIC DNA]</scope>
    <source>
        <strain evidence="4">SpSt-780</strain>
    </source>
</reference>
<dbReference type="GO" id="GO:0000028">
    <property type="term" value="P:ribosomal small subunit assembly"/>
    <property type="evidence" value="ECO:0007669"/>
    <property type="project" value="TreeGrafter"/>
</dbReference>
<dbReference type="GO" id="GO:0005829">
    <property type="term" value="C:cytosol"/>
    <property type="evidence" value="ECO:0007669"/>
    <property type="project" value="TreeGrafter"/>
</dbReference>
<dbReference type="AlphaFoldDB" id="A0A7C4YRG5"/>
<evidence type="ECO:0000256" key="2">
    <source>
        <dbReference type="ARBA" id="ARBA00022517"/>
    </source>
</evidence>
<dbReference type="InterPro" id="IPR035956">
    <property type="entry name" value="RimP_N_sf"/>
</dbReference>
<dbReference type="GO" id="GO:0006412">
    <property type="term" value="P:translation"/>
    <property type="evidence" value="ECO:0007669"/>
    <property type="project" value="TreeGrafter"/>
</dbReference>
<dbReference type="FunFam" id="3.30.300.70:FF:000001">
    <property type="entry name" value="Ribosome maturation factor RimP"/>
    <property type="match status" value="1"/>
</dbReference>
<name>A0A7C4YRG5_UNCW3</name>
<keyword evidence="1" id="KW-0963">Cytoplasm</keyword>
<dbReference type="Pfam" id="PF02576">
    <property type="entry name" value="RimP_N"/>
    <property type="match status" value="1"/>
</dbReference>
<feature type="domain" description="Ribosome maturation factor RimP N-terminal" evidence="3">
    <location>
        <begin position="21"/>
        <end position="85"/>
    </location>
</feature>
<organism evidence="4">
    <name type="scientific">candidate division WOR-3 bacterium</name>
    <dbReference type="NCBI Taxonomy" id="2052148"/>
    <lineage>
        <taxon>Bacteria</taxon>
        <taxon>Bacteria division WOR-3</taxon>
    </lineage>
</organism>
<keyword evidence="2" id="KW-0690">Ribosome biogenesis</keyword>